<dbReference type="EMBL" id="JAHIBW010000001">
    <property type="protein sequence ID" value="KAG7313653.1"/>
    <property type="molecule type" value="Genomic_DNA"/>
</dbReference>
<gene>
    <name evidence="1" type="ORF">JYU34_000812</name>
</gene>
<reference evidence="1 2" key="1">
    <citation type="submission" date="2021-06" db="EMBL/GenBank/DDBJ databases">
        <title>A haploid diamondback moth (Plutella xylostella L.) genome assembly resolves 31 chromosomes and identifies a diamide resistance mutation.</title>
        <authorList>
            <person name="Ward C.M."/>
            <person name="Perry K.D."/>
            <person name="Baker G."/>
            <person name="Powis K."/>
            <person name="Heckel D.G."/>
            <person name="Baxter S.W."/>
        </authorList>
    </citation>
    <scope>NUCLEOTIDE SEQUENCE [LARGE SCALE GENOMIC DNA]</scope>
    <source>
        <strain evidence="1 2">LV</strain>
        <tissue evidence="1">Single pupa</tissue>
    </source>
</reference>
<sequence>MSMFPRPAPAVTVARWRLRQIETDRLPGPAPPLPSPASHTNNLPYITQLMYHCD</sequence>
<organism evidence="1 2">
    <name type="scientific">Plutella xylostella</name>
    <name type="common">Diamondback moth</name>
    <name type="synonym">Plutella maculipennis</name>
    <dbReference type="NCBI Taxonomy" id="51655"/>
    <lineage>
        <taxon>Eukaryota</taxon>
        <taxon>Metazoa</taxon>
        <taxon>Ecdysozoa</taxon>
        <taxon>Arthropoda</taxon>
        <taxon>Hexapoda</taxon>
        <taxon>Insecta</taxon>
        <taxon>Pterygota</taxon>
        <taxon>Neoptera</taxon>
        <taxon>Endopterygota</taxon>
        <taxon>Lepidoptera</taxon>
        <taxon>Glossata</taxon>
        <taxon>Ditrysia</taxon>
        <taxon>Yponomeutoidea</taxon>
        <taxon>Plutellidae</taxon>
        <taxon>Plutella</taxon>
    </lineage>
</organism>
<dbReference type="Proteomes" id="UP000823941">
    <property type="component" value="Chromosome 1"/>
</dbReference>
<accession>A0ABQ7R8K2</accession>
<protein>
    <submittedName>
        <fullName evidence="1">Uncharacterized protein</fullName>
    </submittedName>
</protein>
<evidence type="ECO:0000313" key="2">
    <source>
        <dbReference type="Proteomes" id="UP000823941"/>
    </source>
</evidence>
<evidence type="ECO:0000313" key="1">
    <source>
        <dbReference type="EMBL" id="KAG7313653.1"/>
    </source>
</evidence>
<proteinExistence type="predicted"/>
<comment type="caution">
    <text evidence="1">The sequence shown here is derived from an EMBL/GenBank/DDBJ whole genome shotgun (WGS) entry which is preliminary data.</text>
</comment>
<keyword evidence="2" id="KW-1185">Reference proteome</keyword>
<name>A0ABQ7R8K2_PLUXY</name>